<evidence type="ECO:0000259" key="3">
    <source>
        <dbReference type="PROSITE" id="PS50158"/>
    </source>
</evidence>
<reference evidence="4" key="2">
    <citation type="submission" date="2004-02" db="EMBL/GenBank/DDBJ databases">
        <authorList>
            <consortium name="Genoscope"/>
            <consortium name="Whitehead Institute Centre for Genome Research"/>
        </authorList>
    </citation>
    <scope>NUCLEOTIDE SEQUENCE</scope>
</reference>
<feature type="region of interest" description="Disordered" evidence="2">
    <location>
        <begin position="423"/>
        <end position="456"/>
    </location>
</feature>
<feature type="compositionally biased region" description="Gly residues" evidence="2">
    <location>
        <begin position="430"/>
        <end position="440"/>
    </location>
</feature>
<protein>
    <submittedName>
        <fullName evidence="4">(spotted green pufferfish) hypothetical protein</fullName>
    </submittedName>
</protein>
<keyword evidence="1" id="KW-0479">Metal-binding</keyword>
<dbReference type="GO" id="GO:0003676">
    <property type="term" value="F:nucleic acid binding"/>
    <property type="evidence" value="ECO:0007669"/>
    <property type="project" value="InterPro"/>
</dbReference>
<dbReference type="InterPro" id="IPR036875">
    <property type="entry name" value="Znf_CCHC_sf"/>
</dbReference>
<proteinExistence type="predicted"/>
<dbReference type="EMBL" id="CAAE01011948">
    <property type="protein sequence ID" value="CAF94185.1"/>
    <property type="molecule type" value="Genomic_DNA"/>
</dbReference>
<evidence type="ECO:0000256" key="1">
    <source>
        <dbReference type="PROSITE-ProRule" id="PRU00047"/>
    </source>
</evidence>
<keyword evidence="1" id="KW-0862">Zinc</keyword>
<accession>Q4SYU7</accession>
<dbReference type="SUPFAM" id="SSF57756">
    <property type="entry name" value="Retrovirus zinc finger-like domains"/>
    <property type="match status" value="1"/>
</dbReference>
<keyword evidence="1" id="KW-0863">Zinc-finger</keyword>
<dbReference type="InterPro" id="IPR001878">
    <property type="entry name" value="Znf_CCHC"/>
</dbReference>
<organism evidence="4">
    <name type="scientific">Tetraodon nigroviridis</name>
    <name type="common">Spotted green pufferfish</name>
    <name type="synonym">Chelonodon nigroviridis</name>
    <dbReference type="NCBI Taxonomy" id="99883"/>
    <lineage>
        <taxon>Eukaryota</taxon>
        <taxon>Metazoa</taxon>
        <taxon>Chordata</taxon>
        <taxon>Craniata</taxon>
        <taxon>Vertebrata</taxon>
        <taxon>Euteleostomi</taxon>
        <taxon>Actinopterygii</taxon>
        <taxon>Neopterygii</taxon>
        <taxon>Teleostei</taxon>
        <taxon>Neoteleostei</taxon>
        <taxon>Acanthomorphata</taxon>
        <taxon>Eupercaria</taxon>
        <taxon>Tetraodontiformes</taxon>
        <taxon>Tetradontoidea</taxon>
        <taxon>Tetraodontidae</taxon>
        <taxon>Tetraodon</taxon>
    </lineage>
</organism>
<comment type="caution">
    <text evidence="4">The sequence shown here is derived from an EMBL/GenBank/DDBJ whole genome shotgun (WGS) entry which is preliminary data.</text>
</comment>
<gene>
    <name evidence="4" type="ORF">GSTENG00010158001</name>
</gene>
<dbReference type="KEGG" id="tng:GSTEN00010158G001"/>
<evidence type="ECO:0000313" key="4">
    <source>
        <dbReference type="EMBL" id="CAF94185.1"/>
    </source>
</evidence>
<sequence length="463" mass="51821">MDIKNIDVLLVQETHSCQKNHSEESRPAFASIQQWWDYGKAQVKQLCQQLTRGVTKELVRNMKDLEQQVGDIVSSATPTENRGSLSTLKSKKAALANLLGISAQGALVRSRFMNISQMDAPSRFFFGLEKKNGQRKIIHSLRTGSGSEISDSSEIRKYAAGFYKSLYRSEWSSNPDMQDSFLRGLPQSVFKVWGMLLKKRQEQAVSAYWLQQEPVLWGTKLDIPNQMKETITRRMRTTGIANLGQVVALTGPRMDDPSGLTAQLGLTSYTRHQKDKCQLLNFVLGQAKMAVYLSRKRKMEEGFIVEPVVICVNMIKSRLLIDFNFQKAAGDLDSFIQVWGFNNVLCQVVLSRCRSPLLRHVVSHRRQVHMLLNHREELELRLRVRVDGFDYLLFVSSAAMKCFGCGEEGHIIRMCPLRADTDAAAEEPGRSGGTPGGSGEPGPPPAVAKPRAAPGGGWCRCFP</sequence>
<reference evidence="4" key="1">
    <citation type="journal article" date="2004" name="Nature">
        <title>Genome duplication in the teleost fish Tetraodon nigroviridis reveals the early vertebrate proto-karyotype.</title>
        <authorList>
            <person name="Jaillon O."/>
            <person name="Aury J.-M."/>
            <person name="Brunet F."/>
            <person name="Petit J.-L."/>
            <person name="Stange-Thomann N."/>
            <person name="Mauceli E."/>
            <person name="Bouneau L."/>
            <person name="Fischer C."/>
            <person name="Ozouf-Costaz C."/>
            <person name="Bernot A."/>
            <person name="Nicaud S."/>
            <person name="Jaffe D."/>
            <person name="Fisher S."/>
            <person name="Lutfalla G."/>
            <person name="Dossat C."/>
            <person name="Segurens B."/>
            <person name="Dasilva C."/>
            <person name="Salanoubat M."/>
            <person name="Levy M."/>
            <person name="Boudet N."/>
            <person name="Castellano S."/>
            <person name="Anthouard V."/>
            <person name="Jubin C."/>
            <person name="Castelli V."/>
            <person name="Katinka M."/>
            <person name="Vacherie B."/>
            <person name="Biemont C."/>
            <person name="Skalli Z."/>
            <person name="Cattolico L."/>
            <person name="Poulain J."/>
            <person name="De Berardinis V."/>
            <person name="Cruaud C."/>
            <person name="Duprat S."/>
            <person name="Brottier P."/>
            <person name="Coutanceau J.-P."/>
            <person name="Gouzy J."/>
            <person name="Parra G."/>
            <person name="Lardier G."/>
            <person name="Chapple C."/>
            <person name="McKernan K.J."/>
            <person name="McEwan P."/>
            <person name="Bosak S."/>
            <person name="Kellis M."/>
            <person name="Volff J.-N."/>
            <person name="Guigo R."/>
            <person name="Zody M.C."/>
            <person name="Mesirov J."/>
            <person name="Lindblad-Toh K."/>
            <person name="Birren B."/>
            <person name="Nusbaum C."/>
            <person name="Kahn D."/>
            <person name="Robinson-Rechavi M."/>
            <person name="Laudet V."/>
            <person name="Schachter V."/>
            <person name="Quetier F."/>
            <person name="Saurin W."/>
            <person name="Scarpelli C."/>
            <person name="Wincker P."/>
            <person name="Lander E.S."/>
            <person name="Weissenbach J."/>
            <person name="Roest Crollius H."/>
        </authorList>
    </citation>
    <scope>NUCLEOTIDE SEQUENCE [LARGE SCALE GENOMIC DNA]</scope>
</reference>
<dbReference type="Pfam" id="PF00098">
    <property type="entry name" value="zf-CCHC"/>
    <property type="match status" value="1"/>
</dbReference>
<dbReference type="PROSITE" id="PS50158">
    <property type="entry name" value="ZF_CCHC"/>
    <property type="match status" value="1"/>
</dbReference>
<feature type="domain" description="CCHC-type" evidence="3">
    <location>
        <begin position="401"/>
        <end position="416"/>
    </location>
</feature>
<name>Q4SYU7_TETNG</name>
<dbReference type="AlphaFoldDB" id="Q4SYU7"/>
<dbReference type="GO" id="GO:0008270">
    <property type="term" value="F:zinc ion binding"/>
    <property type="evidence" value="ECO:0007669"/>
    <property type="project" value="UniProtKB-KW"/>
</dbReference>
<dbReference type="Gene3D" id="4.10.60.10">
    <property type="entry name" value="Zinc finger, CCHC-type"/>
    <property type="match status" value="1"/>
</dbReference>
<dbReference type="OrthoDB" id="416119at2759"/>
<dbReference type="SMART" id="SM00343">
    <property type="entry name" value="ZnF_C2HC"/>
    <property type="match status" value="1"/>
</dbReference>
<evidence type="ECO:0000256" key="2">
    <source>
        <dbReference type="SAM" id="MobiDB-lite"/>
    </source>
</evidence>